<evidence type="ECO:0000313" key="2">
    <source>
        <dbReference type="EMBL" id="MBF1414731.1"/>
    </source>
</evidence>
<accession>A0A930HXI5</accession>
<dbReference type="Proteomes" id="UP000757461">
    <property type="component" value="Unassembled WGS sequence"/>
</dbReference>
<dbReference type="Gene3D" id="2.130.10.10">
    <property type="entry name" value="YVTN repeat-like/Quinoprotein amine dehydrogenase"/>
    <property type="match status" value="1"/>
</dbReference>
<reference evidence="2" key="1">
    <citation type="submission" date="2020-04" db="EMBL/GenBank/DDBJ databases">
        <title>Deep metagenomics examines the oral microbiome during advanced dental caries in children, revealing novel taxa and co-occurrences with host molecules.</title>
        <authorList>
            <person name="Baker J.L."/>
            <person name="Morton J.T."/>
            <person name="Dinis M."/>
            <person name="Alvarez R."/>
            <person name="Tran N.C."/>
            <person name="Knight R."/>
            <person name="Edlund A."/>
        </authorList>
    </citation>
    <scope>NUCLEOTIDE SEQUENCE</scope>
    <source>
        <strain evidence="2">JCVI_25_bin.9</strain>
    </source>
</reference>
<organism evidence="2 3">
    <name type="scientific">Prevotella histicola</name>
    <dbReference type="NCBI Taxonomy" id="470565"/>
    <lineage>
        <taxon>Bacteria</taxon>
        <taxon>Pseudomonadati</taxon>
        <taxon>Bacteroidota</taxon>
        <taxon>Bacteroidia</taxon>
        <taxon>Bacteroidales</taxon>
        <taxon>Prevotellaceae</taxon>
        <taxon>Prevotella</taxon>
    </lineage>
</organism>
<dbReference type="AlphaFoldDB" id="A0A930HXI5"/>
<comment type="caution">
    <text evidence="2">The sequence shown here is derived from an EMBL/GenBank/DDBJ whole genome shotgun (WGS) entry which is preliminary data.</text>
</comment>
<gene>
    <name evidence="2" type="ORF">HXN33_04020</name>
</gene>
<proteinExistence type="predicted"/>
<feature type="chain" id="PRO_5037871395" evidence="1">
    <location>
        <begin position="21"/>
        <end position="482"/>
    </location>
</feature>
<dbReference type="RefSeq" id="WP_025791463.1">
    <property type="nucleotide sequence ID" value="NZ_CAUOMI010000011.1"/>
</dbReference>
<feature type="signal peptide" evidence="1">
    <location>
        <begin position="1"/>
        <end position="20"/>
    </location>
</feature>
<evidence type="ECO:0000313" key="3">
    <source>
        <dbReference type="Proteomes" id="UP000757461"/>
    </source>
</evidence>
<dbReference type="EMBL" id="JABZSQ010000050">
    <property type="protein sequence ID" value="MBF1414731.1"/>
    <property type="molecule type" value="Genomic_DNA"/>
</dbReference>
<evidence type="ECO:0000256" key="1">
    <source>
        <dbReference type="SAM" id="SignalP"/>
    </source>
</evidence>
<name>A0A930HXI5_9BACT</name>
<sequence>MRTLLLCVLALCSHVMSMTAQVTGRIEYPYRADYEDQLVLPIGDKGLVIQSFAKDSKAGKRYFKTEFYSTMMTPVSTDSMLIDKGMYYYSNIVDNGVLYTVLRESDGTFMIVAFNATTHKITVTDGEYTRKGTMRNLIISNDNVVFSSTQKKIDRIGIINLKTGESHFADIHFPKVKDKNIFILENTVIDNTIYALVSADNDIQLVRLDMQGKELGTTNLTADMPERIISASASKAGDKYFVTGTYSRSKKGGAEGIFFSELKDNKFNNIKFYNFLDLKNFTDYMSDRKQAKIERRKEKAKKAGKEYALKYLMASHRIMTDGKDYFYLGEAYFPVYSTTRMGNMVMTTFVGYNYTHAVLAKFDASGNLLWDECFPMEPRTMPLYVKRFVSASLKGKNVNLLFTDRNKMVSKLFNNADGKVIQDRTSEFIETDNDDEDVKKMRYSDSQHWYGDNFLVYGKQVVKNSKTGERRKVFAVTKYTIK</sequence>
<dbReference type="InterPro" id="IPR015943">
    <property type="entry name" value="WD40/YVTN_repeat-like_dom_sf"/>
</dbReference>
<keyword evidence="1" id="KW-0732">Signal</keyword>
<protein>
    <submittedName>
        <fullName evidence="2">Uncharacterized protein</fullName>
    </submittedName>
</protein>